<dbReference type="AlphaFoldDB" id="A0A6G1K9V0"/>
<sequence>MLKRSGPSSNIQQAHAFITPELTAIKVKIATVASHDGNRDDALCRPELIEHGRSDSPNDSSESSEPGTIVNSTVFSVFQLNVVSGPNALSLVLEKLTYGELDGISCSLLAEFASDTNIACKGHSRPVTQLEKNSFYDPCFRLSYQADVETPPVATRIAFLVHSPSNGVGLDITKLRRRISRIHEDLALHDG</sequence>
<keyword evidence="2" id="KW-1185">Reference proteome</keyword>
<evidence type="ECO:0000313" key="2">
    <source>
        <dbReference type="Proteomes" id="UP000799428"/>
    </source>
</evidence>
<organism evidence="1 2">
    <name type="scientific">Pleomassaria siparia CBS 279.74</name>
    <dbReference type="NCBI Taxonomy" id="1314801"/>
    <lineage>
        <taxon>Eukaryota</taxon>
        <taxon>Fungi</taxon>
        <taxon>Dikarya</taxon>
        <taxon>Ascomycota</taxon>
        <taxon>Pezizomycotina</taxon>
        <taxon>Dothideomycetes</taxon>
        <taxon>Pleosporomycetidae</taxon>
        <taxon>Pleosporales</taxon>
        <taxon>Pleomassariaceae</taxon>
        <taxon>Pleomassaria</taxon>
    </lineage>
</organism>
<name>A0A6G1K9V0_9PLEO</name>
<dbReference type="Proteomes" id="UP000799428">
    <property type="component" value="Unassembled WGS sequence"/>
</dbReference>
<dbReference type="EMBL" id="MU005770">
    <property type="protein sequence ID" value="KAF2709211.1"/>
    <property type="molecule type" value="Genomic_DNA"/>
</dbReference>
<gene>
    <name evidence="1" type="ORF">K504DRAFT_525736</name>
</gene>
<accession>A0A6G1K9V0</accession>
<protein>
    <submittedName>
        <fullName evidence="1">Uncharacterized protein</fullName>
    </submittedName>
</protein>
<reference evidence="1" key="1">
    <citation type="journal article" date="2020" name="Stud. Mycol.">
        <title>101 Dothideomycetes genomes: a test case for predicting lifestyles and emergence of pathogens.</title>
        <authorList>
            <person name="Haridas S."/>
            <person name="Albert R."/>
            <person name="Binder M."/>
            <person name="Bloem J."/>
            <person name="Labutti K."/>
            <person name="Salamov A."/>
            <person name="Andreopoulos B."/>
            <person name="Baker S."/>
            <person name="Barry K."/>
            <person name="Bills G."/>
            <person name="Bluhm B."/>
            <person name="Cannon C."/>
            <person name="Castanera R."/>
            <person name="Culley D."/>
            <person name="Daum C."/>
            <person name="Ezra D."/>
            <person name="Gonzalez J."/>
            <person name="Henrissat B."/>
            <person name="Kuo A."/>
            <person name="Liang C."/>
            <person name="Lipzen A."/>
            <person name="Lutzoni F."/>
            <person name="Magnuson J."/>
            <person name="Mondo S."/>
            <person name="Nolan M."/>
            <person name="Ohm R."/>
            <person name="Pangilinan J."/>
            <person name="Park H.-J."/>
            <person name="Ramirez L."/>
            <person name="Alfaro M."/>
            <person name="Sun H."/>
            <person name="Tritt A."/>
            <person name="Yoshinaga Y."/>
            <person name="Zwiers L.-H."/>
            <person name="Turgeon B."/>
            <person name="Goodwin S."/>
            <person name="Spatafora J."/>
            <person name="Crous P."/>
            <person name="Grigoriev I."/>
        </authorList>
    </citation>
    <scope>NUCLEOTIDE SEQUENCE</scope>
    <source>
        <strain evidence="1">CBS 279.74</strain>
    </source>
</reference>
<evidence type="ECO:0000313" key="1">
    <source>
        <dbReference type="EMBL" id="KAF2709211.1"/>
    </source>
</evidence>
<proteinExistence type="predicted"/>